<reference evidence="3" key="1">
    <citation type="submission" date="2021-08" db="EMBL/GenBank/DDBJ databases">
        <title>Prevotella lacticifex sp. nov., isolated from rumen of cow.</title>
        <authorList>
            <person name="Shinkai T."/>
            <person name="Ikeyama N."/>
            <person name="Kumagai M."/>
            <person name="Ohmori H."/>
            <person name="Sakamoto M."/>
            <person name="Ohkuma M."/>
            <person name="Mitsumori M."/>
        </authorList>
    </citation>
    <scope>NUCLEOTIDE SEQUENCE</scope>
    <source>
        <strain evidence="3">JCM 8259</strain>
    </source>
</reference>
<evidence type="ECO:0000259" key="2">
    <source>
        <dbReference type="Pfam" id="PF16130"/>
    </source>
</evidence>
<dbReference type="RefSeq" id="WP_143040051.1">
    <property type="nucleotide sequence ID" value="NZ_BPTT01000001.1"/>
</dbReference>
<protein>
    <recommendedName>
        <fullName evidence="2">DUF4842 domain-containing protein</fullName>
    </recommendedName>
</protein>
<feature type="chain" id="PRO_5041359863" description="DUF4842 domain-containing protein" evidence="1">
    <location>
        <begin position="21"/>
        <end position="688"/>
    </location>
</feature>
<dbReference type="EMBL" id="BPTT01000001">
    <property type="protein sequence ID" value="GJG33828.1"/>
    <property type="molecule type" value="Genomic_DNA"/>
</dbReference>
<accession>A0AA37MFU4</accession>
<gene>
    <name evidence="3" type="ORF">PRMUPPPA20_19370</name>
</gene>
<organism evidence="3 4">
    <name type="scientific">Xylanibacter ruminicola</name>
    <name type="common">Prevotella ruminicola</name>
    <dbReference type="NCBI Taxonomy" id="839"/>
    <lineage>
        <taxon>Bacteria</taxon>
        <taxon>Pseudomonadati</taxon>
        <taxon>Bacteroidota</taxon>
        <taxon>Bacteroidia</taxon>
        <taxon>Bacteroidales</taxon>
        <taxon>Prevotellaceae</taxon>
        <taxon>Xylanibacter</taxon>
    </lineage>
</organism>
<evidence type="ECO:0000313" key="4">
    <source>
        <dbReference type="Proteomes" id="UP000887097"/>
    </source>
</evidence>
<dbReference type="PROSITE" id="PS51257">
    <property type="entry name" value="PROKAR_LIPOPROTEIN"/>
    <property type="match status" value="1"/>
</dbReference>
<evidence type="ECO:0000313" key="3">
    <source>
        <dbReference type="EMBL" id="GJG33828.1"/>
    </source>
</evidence>
<comment type="caution">
    <text evidence="3">The sequence shown here is derived from an EMBL/GenBank/DDBJ whole genome shotgun (WGS) entry which is preliminary data.</text>
</comment>
<dbReference type="Proteomes" id="UP000887097">
    <property type="component" value="Unassembled WGS sequence"/>
</dbReference>
<dbReference type="AlphaFoldDB" id="A0AA37MFU4"/>
<feature type="domain" description="DUF4842" evidence="2">
    <location>
        <begin position="634"/>
        <end position="677"/>
    </location>
</feature>
<dbReference type="GeneID" id="31500963"/>
<keyword evidence="1" id="KW-0732">Signal</keyword>
<dbReference type="Pfam" id="PF16130">
    <property type="entry name" value="DUF4842"/>
    <property type="match status" value="1"/>
</dbReference>
<feature type="signal peptide" evidence="1">
    <location>
        <begin position="1"/>
        <end position="20"/>
    </location>
</feature>
<sequence>MKKVLSIAVLGLVLSSCVKGIDGVEPEPTPSPEPTPTNNKATQEEIDANVAKVFGTTFSPNQDWSSTTKHTVTIAADAPLSDVAKVQILTEAPYFNDDARVLNEATTSKGQSVSLTYDCPAEYTELVAACVDSKGVYYVTGFKAGDAQVNFQNAAQTRTRAAYDLPDMPDAGNLKMKYKNSYLTYNAIRTIKANADAEGTLGDKENSIEAWKNTNWEKERIWMLDNAGGNSTWKVEKSAIYRTVTITDAEKKSLETVLDAVGGKKARDSKYKQMNLTTIRTSPVYVLTKNYLVADGKGPITVTPVQMLSTEIDNTSLYYYYFDPKKLEGKSEEEQVIFLKNLPKFKCVDSKLTKTASGLGKGNGEYFKAHEYLLPYFGDVSSDETGDVTAQGFIFPEGTRIGFMLRKTTTDWSDSFSADNDINKGTGYTKKSYNKAVNGEVYADGRLNKQINHYPDFMNALDKGMLDDDPRVAIFGANQRTYLMFEEGADVNYADIIVEVNGGLYAVDAAHEINNNVYTFCFEDRNLGDYDMNDVVIKAERLNISQVKYTVAACGANDELYLRNIDGKTLNTTTEIHKLFGVDNLSTFINTQTKNYESVSEVVTVDPSFSFTDFSKQVYIYNKTQNYDVKMSQKGEEPHGIMIPCDFKYPTELTCIKDAYTTFNSWGENPVTSTDWYLNPVSGKVFDK</sequence>
<dbReference type="InterPro" id="IPR032295">
    <property type="entry name" value="DUF4842"/>
</dbReference>
<evidence type="ECO:0000256" key="1">
    <source>
        <dbReference type="SAM" id="SignalP"/>
    </source>
</evidence>
<name>A0AA37MFU4_XYLRU</name>
<proteinExistence type="predicted"/>